<protein>
    <submittedName>
        <fullName evidence="3">Aldo/keto reductase</fullName>
    </submittedName>
</protein>
<dbReference type="Gene3D" id="3.20.20.100">
    <property type="entry name" value="NADP-dependent oxidoreductase domain"/>
    <property type="match status" value="1"/>
</dbReference>
<dbReference type="PRINTS" id="PR00069">
    <property type="entry name" value="ALDKETRDTASE"/>
</dbReference>
<evidence type="ECO:0000256" key="1">
    <source>
        <dbReference type="ARBA" id="ARBA00023002"/>
    </source>
</evidence>
<organism evidence="3 4">
    <name type="scientific">Paragemmobacter aquarius</name>
    <dbReference type="NCBI Taxonomy" id="2169400"/>
    <lineage>
        <taxon>Bacteria</taxon>
        <taxon>Pseudomonadati</taxon>
        <taxon>Pseudomonadota</taxon>
        <taxon>Alphaproteobacteria</taxon>
        <taxon>Rhodobacterales</taxon>
        <taxon>Paracoccaceae</taxon>
        <taxon>Paragemmobacter</taxon>
    </lineage>
</organism>
<dbReference type="PANTHER" id="PTHR43364">
    <property type="entry name" value="NADH-SPECIFIC METHYLGLYOXAL REDUCTASE-RELATED"/>
    <property type="match status" value="1"/>
</dbReference>
<proteinExistence type="predicted"/>
<dbReference type="InterPro" id="IPR036812">
    <property type="entry name" value="NAD(P)_OxRdtase_dom_sf"/>
</dbReference>
<keyword evidence="1" id="KW-0560">Oxidoreductase</keyword>
<dbReference type="GO" id="GO:0016491">
    <property type="term" value="F:oxidoreductase activity"/>
    <property type="evidence" value="ECO:0007669"/>
    <property type="project" value="UniProtKB-KW"/>
</dbReference>
<evidence type="ECO:0000313" key="4">
    <source>
        <dbReference type="Proteomes" id="UP000244496"/>
    </source>
</evidence>
<dbReference type="InterPro" id="IPR020471">
    <property type="entry name" value="AKR"/>
</dbReference>
<dbReference type="EMBL" id="CP028918">
    <property type="protein sequence ID" value="AWB50145.1"/>
    <property type="molecule type" value="Genomic_DNA"/>
</dbReference>
<dbReference type="InterPro" id="IPR023210">
    <property type="entry name" value="NADP_OxRdtase_dom"/>
</dbReference>
<dbReference type="RefSeq" id="WP_108436957.1">
    <property type="nucleotide sequence ID" value="NZ_CP028918.1"/>
</dbReference>
<dbReference type="PROSITE" id="PS00062">
    <property type="entry name" value="ALDOKETO_REDUCTASE_2"/>
    <property type="match status" value="1"/>
</dbReference>
<keyword evidence="4" id="KW-1185">Reference proteome</keyword>
<dbReference type="OrthoDB" id="9803483at2"/>
<feature type="domain" description="NADP-dependent oxidoreductase" evidence="2">
    <location>
        <begin position="10"/>
        <end position="277"/>
    </location>
</feature>
<reference evidence="3 4" key="1">
    <citation type="submission" date="2018-04" db="EMBL/GenBank/DDBJ databases">
        <title>Genome sequencing of Gemmobacter.</title>
        <authorList>
            <person name="Yi H."/>
            <person name="Baek M.-G."/>
        </authorList>
    </citation>
    <scope>NUCLEOTIDE SEQUENCE [LARGE SCALE GENOMIC DNA]</scope>
    <source>
        <strain evidence="3 4">HYN0069</strain>
    </source>
</reference>
<dbReference type="SUPFAM" id="SSF51430">
    <property type="entry name" value="NAD(P)-linked oxidoreductase"/>
    <property type="match status" value="1"/>
</dbReference>
<dbReference type="InterPro" id="IPR018170">
    <property type="entry name" value="Aldo/ket_reductase_CS"/>
</dbReference>
<dbReference type="GO" id="GO:0005829">
    <property type="term" value="C:cytosol"/>
    <property type="evidence" value="ECO:0007669"/>
    <property type="project" value="TreeGrafter"/>
</dbReference>
<dbReference type="PANTHER" id="PTHR43364:SF4">
    <property type="entry name" value="NAD(P)-LINKED OXIDOREDUCTASE SUPERFAMILY PROTEIN"/>
    <property type="match status" value="1"/>
</dbReference>
<name>A0A2S0UQR4_9RHOB</name>
<dbReference type="Pfam" id="PF00248">
    <property type="entry name" value="Aldo_ket_red"/>
    <property type="match status" value="1"/>
</dbReference>
<dbReference type="AlphaFoldDB" id="A0A2S0UQR4"/>
<gene>
    <name evidence="3" type="ORF">HYN69_00770</name>
</gene>
<dbReference type="Proteomes" id="UP000244496">
    <property type="component" value="Chromosome"/>
</dbReference>
<accession>A0A2S0UQR4</accession>
<evidence type="ECO:0000259" key="2">
    <source>
        <dbReference type="Pfam" id="PF00248"/>
    </source>
</evidence>
<dbReference type="InterPro" id="IPR050523">
    <property type="entry name" value="AKR_Detox_Biosynth"/>
</dbReference>
<sequence length="302" mass="32443">MTLPLPHRAAFGCMQFGGRADDSASRAMFDACLDAGITHFDTAHGYTEGASETLLGQFAAPLRDRLFIATKAGYQGGAGRANLLAQFDESRKRLGMDTVDLLYIHRYDADTPLDETIQTLARLQSDGKIRQIGLSNFAAWQVMKAQAIAARLGTRIDAIQPMYNLVKRQAQVELLPMCADQSIAVYGYSPLGGGLLTGKYAAGSAGRLTEDQRYAARYGQPEMHRAAADLAVLADEVAINAVTLAVAWVMRRGLCPILSARSADQLAPSLAALTFTPDDALDSRLTALAPNPPPATDRLEEA</sequence>
<evidence type="ECO:0000313" key="3">
    <source>
        <dbReference type="EMBL" id="AWB50145.1"/>
    </source>
</evidence>
<dbReference type="KEGG" id="geh:HYN69_00770"/>